<proteinExistence type="predicted"/>
<keyword evidence="1" id="KW-0812">Transmembrane</keyword>
<gene>
    <name evidence="2" type="ORF">DFH08DRAFT_829110</name>
</gene>
<keyword evidence="1" id="KW-0472">Membrane</keyword>
<protein>
    <submittedName>
        <fullName evidence="2">Uncharacterized protein</fullName>
    </submittedName>
</protein>
<evidence type="ECO:0000313" key="2">
    <source>
        <dbReference type="EMBL" id="KAJ7367679.1"/>
    </source>
</evidence>
<accession>A0AAD7ATP1</accession>
<evidence type="ECO:0000256" key="1">
    <source>
        <dbReference type="SAM" id="Phobius"/>
    </source>
</evidence>
<comment type="caution">
    <text evidence="2">The sequence shown here is derived from an EMBL/GenBank/DDBJ whole genome shotgun (WGS) entry which is preliminary data.</text>
</comment>
<dbReference type="AlphaFoldDB" id="A0AAD7ATP1"/>
<sequence length="119" mass="13402">KPHKPHAASCGFWALCKAAGAFFLFWHCMRLLSQIQLNQTSPNGIFVLLPCLPYCISCRTRSSDVPTLPHYSTKSPKFRPLTDKHGKAVRLCTMTKSRVRLWRGLSSEPLRGIGGIHHM</sequence>
<dbReference type="EMBL" id="JARIHO010000001">
    <property type="protein sequence ID" value="KAJ7367679.1"/>
    <property type="molecule type" value="Genomic_DNA"/>
</dbReference>
<keyword evidence="1" id="KW-1133">Transmembrane helix</keyword>
<dbReference type="Proteomes" id="UP001218218">
    <property type="component" value="Unassembled WGS sequence"/>
</dbReference>
<reference evidence="2" key="1">
    <citation type="submission" date="2023-03" db="EMBL/GenBank/DDBJ databases">
        <title>Massive genome expansion in bonnet fungi (Mycena s.s.) driven by repeated elements and novel gene families across ecological guilds.</title>
        <authorList>
            <consortium name="Lawrence Berkeley National Laboratory"/>
            <person name="Harder C.B."/>
            <person name="Miyauchi S."/>
            <person name="Viragh M."/>
            <person name="Kuo A."/>
            <person name="Thoen E."/>
            <person name="Andreopoulos B."/>
            <person name="Lu D."/>
            <person name="Skrede I."/>
            <person name="Drula E."/>
            <person name="Henrissat B."/>
            <person name="Morin E."/>
            <person name="Kohler A."/>
            <person name="Barry K."/>
            <person name="LaButti K."/>
            <person name="Morin E."/>
            <person name="Salamov A."/>
            <person name="Lipzen A."/>
            <person name="Mereny Z."/>
            <person name="Hegedus B."/>
            <person name="Baldrian P."/>
            <person name="Stursova M."/>
            <person name="Weitz H."/>
            <person name="Taylor A."/>
            <person name="Grigoriev I.V."/>
            <person name="Nagy L.G."/>
            <person name="Martin F."/>
            <person name="Kauserud H."/>
        </authorList>
    </citation>
    <scope>NUCLEOTIDE SEQUENCE</scope>
    <source>
        <strain evidence="2">CBHHK002</strain>
    </source>
</reference>
<name>A0AAD7ATP1_9AGAR</name>
<evidence type="ECO:0000313" key="3">
    <source>
        <dbReference type="Proteomes" id="UP001218218"/>
    </source>
</evidence>
<keyword evidence="3" id="KW-1185">Reference proteome</keyword>
<organism evidence="2 3">
    <name type="scientific">Mycena albidolilacea</name>
    <dbReference type="NCBI Taxonomy" id="1033008"/>
    <lineage>
        <taxon>Eukaryota</taxon>
        <taxon>Fungi</taxon>
        <taxon>Dikarya</taxon>
        <taxon>Basidiomycota</taxon>
        <taxon>Agaricomycotina</taxon>
        <taxon>Agaricomycetes</taxon>
        <taxon>Agaricomycetidae</taxon>
        <taxon>Agaricales</taxon>
        <taxon>Marasmiineae</taxon>
        <taxon>Mycenaceae</taxon>
        <taxon>Mycena</taxon>
    </lineage>
</organism>
<feature type="transmembrane region" description="Helical" evidence="1">
    <location>
        <begin position="6"/>
        <end position="26"/>
    </location>
</feature>
<feature type="non-terminal residue" evidence="2">
    <location>
        <position position="1"/>
    </location>
</feature>